<dbReference type="KEGG" id="paj:PAJ_3000"/>
<dbReference type="AlphaFoldDB" id="A0A0H3L888"/>
<dbReference type="InterPro" id="IPR017946">
    <property type="entry name" value="PLC-like_Pdiesterase_TIM-brl"/>
</dbReference>
<dbReference type="InterPro" id="IPR030395">
    <property type="entry name" value="GP_PDE_dom"/>
</dbReference>
<dbReference type="HOGENOM" id="CLU_030006_3_2_6"/>
<dbReference type="Pfam" id="PF03009">
    <property type="entry name" value="GDPD"/>
    <property type="match status" value="1"/>
</dbReference>
<dbReference type="EMBL" id="AP012032">
    <property type="protein sequence ID" value="BAK13080.1"/>
    <property type="molecule type" value="Genomic_DNA"/>
</dbReference>
<dbReference type="SUPFAM" id="SSF51695">
    <property type="entry name" value="PLC-like phosphodiesterases"/>
    <property type="match status" value="1"/>
</dbReference>
<dbReference type="PANTHER" id="PTHR46211:SF1">
    <property type="entry name" value="GLYCEROPHOSPHODIESTER PHOSPHODIESTERASE, CYTOPLASMIC"/>
    <property type="match status" value="1"/>
</dbReference>
<proteinExistence type="predicted"/>
<evidence type="ECO:0000259" key="1">
    <source>
        <dbReference type="PROSITE" id="PS51704"/>
    </source>
</evidence>
<dbReference type="eggNOG" id="COG0584">
    <property type="taxonomic scope" value="Bacteria"/>
</dbReference>
<evidence type="ECO:0000313" key="2">
    <source>
        <dbReference type="EMBL" id="BAK13080.1"/>
    </source>
</evidence>
<dbReference type="Proteomes" id="UP000006690">
    <property type="component" value="Chromosome"/>
</dbReference>
<organism evidence="2 3">
    <name type="scientific">Pantoea ananatis (strain AJ13355)</name>
    <dbReference type="NCBI Taxonomy" id="932677"/>
    <lineage>
        <taxon>Bacteria</taxon>
        <taxon>Pseudomonadati</taxon>
        <taxon>Pseudomonadota</taxon>
        <taxon>Gammaproteobacteria</taxon>
        <taxon>Enterobacterales</taxon>
        <taxon>Erwiniaceae</taxon>
        <taxon>Pantoea</taxon>
    </lineage>
</organism>
<dbReference type="GO" id="GO:0008081">
    <property type="term" value="F:phosphoric diester hydrolase activity"/>
    <property type="evidence" value="ECO:0007669"/>
    <property type="project" value="InterPro"/>
</dbReference>
<evidence type="ECO:0000313" key="3">
    <source>
        <dbReference type="Proteomes" id="UP000006690"/>
    </source>
</evidence>
<feature type="domain" description="GP-PDE" evidence="1">
    <location>
        <begin position="13"/>
        <end position="248"/>
    </location>
</feature>
<gene>
    <name evidence="2" type="primary">ugpQ</name>
    <name evidence="2" type="ordered locus">PAJ_3000</name>
</gene>
<dbReference type="OrthoDB" id="9795622at2"/>
<dbReference type="Gene3D" id="3.20.20.190">
    <property type="entry name" value="Phosphatidylinositol (PI) phosphodiesterase"/>
    <property type="match status" value="1"/>
</dbReference>
<sequence length="248" mass="26757">MSTKKHPARVVNARLIAHRGAPLLAPENTLPSFQAAVERGATWIEVDVKLTKDMHPVIIHDDSVDRTTNGKGYVANLTLDEIRSLEAGVCYGHLFKGVKVPTLAETVGFVLDKGVGLQLEIKPTSGQEVETAEIAIAQLKSLWPASEKKLFISSFSEISLQVAARLMPDVPRGLAVCVPPKDPAALLARTGCQILHFLGDFATDEDLTRLARSGIEFAIATINDPVLARKYIDAGAQTVLSDIPDLAF</sequence>
<dbReference type="PROSITE" id="PS51704">
    <property type="entry name" value="GP_PDE"/>
    <property type="match status" value="1"/>
</dbReference>
<dbReference type="RefSeq" id="WP_013027616.1">
    <property type="nucleotide sequence ID" value="NC_017531.2"/>
</dbReference>
<dbReference type="GeneID" id="57266326"/>
<protein>
    <submittedName>
        <fullName evidence="2">Glycerophosphoryl diester phosphodiesterase UgpQ</fullName>
    </submittedName>
</protein>
<reference evidence="3" key="1">
    <citation type="journal article" date="2012" name="Appl. Microbiol. Biotechnol.">
        <title>The complete genome sequence of Pantoea ananatis AJ13355, an organism with great biotechnological potential.</title>
        <authorList>
            <person name="Hara Y."/>
            <person name="Kadotani N."/>
            <person name="Izui H."/>
            <person name="Katashkina J.I."/>
            <person name="Kuvaeva T.M."/>
            <person name="Andreeva I.G."/>
            <person name="Golubeva L.I."/>
            <person name="Malko D.B."/>
            <person name="Makeev V.J."/>
            <person name="Mashko S.V."/>
            <person name="Kozlov Y.I."/>
        </authorList>
    </citation>
    <scope>NUCLEOTIDE SEQUENCE [LARGE SCALE GENOMIC DNA]</scope>
    <source>
        <strain evidence="3">AJ13355</strain>
    </source>
</reference>
<dbReference type="PANTHER" id="PTHR46211">
    <property type="entry name" value="GLYCEROPHOSPHORYL DIESTER PHOSPHODIESTERASE"/>
    <property type="match status" value="1"/>
</dbReference>
<dbReference type="PATRIC" id="fig|553.3.peg.262"/>
<accession>A0A0H3L888</accession>
<dbReference type="GO" id="GO:0006629">
    <property type="term" value="P:lipid metabolic process"/>
    <property type="evidence" value="ECO:0007669"/>
    <property type="project" value="InterPro"/>
</dbReference>
<name>A0A0H3L888_PANAA</name>